<feature type="signal peptide" evidence="18">
    <location>
        <begin position="1"/>
        <end position="16"/>
    </location>
</feature>
<dbReference type="CDD" id="cd03870">
    <property type="entry name" value="M14_CPA"/>
    <property type="match status" value="1"/>
</dbReference>
<reference evidence="20" key="1">
    <citation type="submission" date="2021-06" db="EMBL/GenBank/DDBJ databases">
        <authorList>
            <consortium name="Wellcome Sanger Institute Data Sharing"/>
        </authorList>
    </citation>
    <scope>NUCLEOTIDE SEQUENCE [LARGE SCALE GENOMIC DNA]</scope>
</reference>
<evidence type="ECO:0000313" key="20">
    <source>
        <dbReference type="Ensembl" id="ENSECRP00000016102.1"/>
    </source>
</evidence>
<keyword evidence="21" id="KW-1185">Reference proteome</keyword>
<evidence type="ECO:0000256" key="7">
    <source>
        <dbReference type="ARBA" id="ARBA00022723"/>
    </source>
</evidence>
<dbReference type="PRINTS" id="PR00765">
    <property type="entry name" value="CRBOXYPTASEA"/>
</dbReference>
<dbReference type="InterPro" id="IPR034248">
    <property type="entry name" value="CPA_M14_CPD"/>
</dbReference>
<feature type="active site" description="Proton donor/acceptor" evidence="17">
    <location>
        <position position="380"/>
    </location>
</feature>
<keyword evidence="6" id="KW-0645">Protease</keyword>
<dbReference type="SUPFAM" id="SSF53187">
    <property type="entry name" value="Zn-dependent exopeptidases"/>
    <property type="match status" value="1"/>
</dbReference>
<comment type="similarity">
    <text evidence="3 17">Belongs to the peptidase M14 family.</text>
</comment>
<evidence type="ECO:0000256" key="16">
    <source>
        <dbReference type="ARBA" id="ARBA00040642"/>
    </source>
</evidence>
<dbReference type="EC" id="3.4.17.1" evidence="15"/>
<evidence type="ECO:0000256" key="9">
    <source>
        <dbReference type="ARBA" id="ARBA00022801"/>
    </source>
</evidence>
<evidence type="ECO:0000256" key="8">
    <source>
        <dbReference type="ARBA" id="ARBA00022729"/>
    </source>
</evidence>
<evidence type="ECO:0000256" key="6">
    <source>
        <dbReference type="ARBA" id="ARBA00022670"/>
    </source>
</evidence>
<dbReference type="GO" id="GO:0008270">
    <property type="term" value="F:zinc ion binding"/>
    <property type="evidence" value="ECO:0007669"/>
    <property type="project" value="InterPro"/>
</dbReference>
<comment type="catalytic activity">
    <reaction evidence="14">
        <text>Release of a C-terminal amino acid, but little or no action with -Asp, -Glu, -Arg, -Lys or -Pro.</text>
        <dbReference type="EC" id="3.4.17.1"/>
    </reaction>
</comment>
<dbReference type="InterPro" id="IPR036990">
    <property type="entry name" value="M14A-like_propep"/>
</dbReference>
<evidence type="ECO:0000256" key="11">
    <source>
        <dbReference type="ARBA" id="ARBA00023049"/>
    </source>
</evidence>
<dbReference type="FunFam" id="3.30.70.340:FF:000001">
    <property type="entry name" value="Carboxypeptidase A5"/>
    <property type="match status" value="1"/>
</dbReference>
<evidence type="ECO:0000313" key="21">
    <source>
        <dbReference type="Proteomes" id="UP000694620"/>
    </source>
</evidence>
<accession>A0A8C4SGN5</accession>
<evidence type="ECO:0000256" key="1">
    <source>
        <dbReference type="ARBA" id="ARBA00001947"/>
    </source>
</evidence>
<dbReference type="AlphaFoldDB" id="A0A8C4SGN5"/>
<dbReference type="Ensembl" id="ENSECRT00000016391.1">
    <property type="protein sequence ID" value="ENSECRP00000016102.1"/>
    <property type="gene ID" value="ENSECRG00000010751.1"/>
</dbReference>
<comment type="subcellular location">
    <subcellularLocation>
        <location evidence="2">Secreted</location>
    </subcellularLocation>
</comment>
<feature type="domain" description="Peptidase M14" evidence="19">
    <location>
        <begin position="121"/>
        <end position="414"/>
    </location>
</feature>
<dbReference type="GeneTree" id="ENSGT00940000158082"/>
<evidence type="ECO:0000256" key="12">
    <source>
        <dbReference type="ARBA" id="ARBA00023145"/>
    </source>
</evidence>
<comment type="cofactor">
    <cofactor evidence="1">
        <name>Zn(2+)</name>
        <dbReference type="ChEBI" id="CHEBI:29105"/>
    </cofactor>
</comment>
<evidence type="ECO:0000256" key="18">
    <source>
        <dbReference type="SAM" id="SignalP"/>
    </source>
</evidence>
<dbReference type="InterPro" id="IPR057246">
    <property type="entry name" value="CARBOXYPEPT_ZN_1"/>
</dbReference>
<evidence type="ECO:0000256" key="14">
    <source>
        <dbReference type="ARBA" id="ARBA00036253"/>
    </source>
</evidence>
<dbReference type="GO" id="GO:0006508">
    <property type="term" value="P:proteolysis"/>
    <property type="evidence" value="ECO:0007669"/>
    <property type="project" value="UniProtKB-KW"/>
</dbReference>
<dbReference type="Gene3D" id="3.40.630.10">
    <property type="entry name" value="Zn peptidases"/>
    <property type="match status" value="1"/>
</dbReference>
<dbReference type="SUPFAM" id="SSF54897">
    <property type="entry name" value="Protease propeptides/inhibitors"/>
    <property type="match status" value="1"/>
</dbReference>
<evidence type="ECO:0000256" key="4">
    <source>
        <dbReference type="ARBA" id="ARBA00022525"/>
    </source>
</evidence>
<keyword evidence="5" id="KW-0121">Carboxypeptidase</keyword>
<keyword evidence="4" id="KW-0964">Secreted</keyword>
<dbReference type="PANTHER" id="PTHR11705">
    <property type="entry name" value="PROTEASE FAMILY M14 CARBOXYPEPTIDASE A,B"/>
    <property type="match status" value="1"/>
</dbReference>
<organism evidence="20 21">
    <name type="scientific">Erpetoichthys calabaricus</name>
    <name type="common">Rope fish</name>
    <name type="synonym">Calamoichthys calabaricus</name>
    <dbReference type="NCBI Taxonomy" id="27687"/>
    <lineage>
        <taxon>Eukaryota</taxon>
        <taxon>Metazoa</taxon>
        <taxon>Chordata</taxon>
        <taxon>Craniata</taxon>
        <taxon>Vertebrata</taxon>
        <taxon>Euteleostomi</taxon>
        <taxon>Actinopterygii</taxon>
        <taxon>Polypteriformes</taxon>
        <taxon>Polypteridae</taxon>
        <taxon>Erpetoichthys</taxon>
    </lineage>
</organism>
<keyword evidence="13" id="KW-1015">Disulfide bond</keyword>
<evidence type="ECO:0000256" key="2">
    <source>
        <dbReference type="ARBA" id="ARBA00004613"/>
    </source>
</evidence>
<evidence type="ECO:0000256" key="10">
    <source>
        <dbReference type="ARBA" id="ARBA00022833"/>
    </source>
</evidence>
<proteinExistence type="inferred from homology"/>
<dbReference type="Gene3D" id="3.30.70.340">
    <property type="entry name" value="Metallocarboxypeptidase-like"/>
    <property type="match status" value="1"/>
</dbReference>
<dbReference type="InterPro" id="IPR003146">
    <property type="entry name" value="M14A_act_pep"/>
</dbReference>
<keyword evidence="10" id="KW-0862">Zinc</keyword>
<dbReference type="Pfam" id="PF00246">
    <property type="entry name" value="Peptidase_M14"/>
    <property type="match status" value="1"/>
</dbReference>
<sequence length="419" mass="47458">MRALIIFLGFVVAICAKKDFHGDQVLRIQANSEEQILLLKELQNLQHLKLDIWREPLKPALPVDIHVPFESLQAVRAFLEFSGIHYSVMIDDVQVLLNKEKENMVLSRSKERNNEVYDYGAYHTLEEINLWMDNLVADHPSLVSKIQIGLSFEGRPLYVLKFSTGGVKRPAIWLDTGIHAREWITPAVGIWTAKKIASDYGKDPSLTSILNTMDIFFEIVTNPDGYDFTHKSNRMWRKTRSINPGSSCIGVDPNRNWQIGFGGPGTSTNPCDETYCGPFAHSESEVRSIADFILFHGNFKAMITIHSYSQMLMFPNGYTSTPVPNKEELHTLAKSAVDALASVYGTTYTYGDMYTTIYPASGTTSDWAYDNGIKYSFTFELRDTGHYGFLLPAEQIIPTAEETWLALMKLMEHARDNPY</sequence>
<dbReference type="PROSITE" id="PS00132">
    <property type="entry name" value="CARBOXYPEPT_ZN_1"/>
    <property type="match status" value="1"/>
</dbReference>
<dbReference type="OrthoDB" id="3626597at2759"/>
<dbReference type="Pfam" id="PF02244">
    <property type="entry name" value="Propep_M14"/>
    <property type="match status" value="1"/>
</dbReference>
<evidence type="ECO:0000256" key="13">
    <source>
        <dbReference type="ARBA" id="ARBA00023157"/>
    </source>
</evidence>
<evidence type="ECO:0000259" key="19">
    <source>
        <dbReference type="PROSITE" id="PS52035"/>
    </source>
</evidence>
<keyword evidence="7" id="KW-0479">Metal-binding</keyword>
<reference evidence="20" key="3">
    <citation type="submission" date="2025-09" db="UniProtKB">
        <authorList>
            <consortium name="Ensembl"/>
        </authorList>
    </citation>
    <scope>IDENTIFICATION</scope>
</reference>
<gene>
    <name evidence="20" type="primary">CPA1</name>
</gene>
<evidence type="ECO:0000256" key="17">
    <source>
        <dbReference type="PROSITE-ProRule" id="PRU01379"/>
    </source>
</evidence>
<evidence type="ECO:0000256" key="5">
    <source>
        <dbReference type="ARBA" id="ARBA00022645"/>
    </source>
</evidence>
<dbReference type="Proteomes" id="UP000694620">
    <property type="component" value="Chromosome 1"/>
</dbReference>
<keyword evidence="8 18" id="KW-0732">Signal</keyword>
<protein>
    <recommendedName>
        <fullName evidence="16">Carboxypeptidase A1</fullName>
        <ecNumber evidence="15">3.4.17.1</ecNumber>
    </recommendedName>
</protein>
<dbReference type="SMART" id="SM00631">
    <property type="entry name" value="Zn_pept"/>
    <property type="match status" value="1"/>
</dbReference>
<keyword evidence="12" id="KW-0865">Zymogen</keyword>
<evidence type="ECO:0000256" key="3">
    <source>
        <dbReference type="ARBA" id="ARBA00005988"/>
    </source>
</evidence>
<dbReference type="GO" id="GO:0005615">
    <property type="term" value="C:extracellular space"/>
    <property type="evidence" value="ECO:0007669"/>
    <property type="project" value="TreeGrafter"/>
</dbReference>
<dbReference type="PROSITE" id="PS52035">
    <property type="entry name" value="PEPTIDASE_M14"/>
    <property type="match status" value="1"/>
</dbReference>
<dbReference type="PANTHER" id="PTHR11705:SF94">
    <property type="entry name" value="CARBOXYPEPTIDASE A1"/>
    <property type="match status" value="1"/>
</dbReference>
<evidence type="ECO:0000256" key="15">
    <source>
        <dbReference type="ARBA" id="ARBA00039144"/>
    </source>
</evidence>
<feature type="chain" id="PRO_5034752462" description="Carboxypeptidase A1" evidence="18">
    <location>
        <begin position="17"/>
        <end position="419"/>
    </location>
</feature>
<dbReference type="GO" id="GO:0004181">
    <property type="term" value="F:metallocarboxypeptidase activity"/>
    <property type="evidence" value="ECO:0007669"/>
    <property type="project" value="UniProtKB-EC"/>
</dbReference>
<reference evidence="20" key="2">
    <citation type="submission" date="2025-08" db="UniProtKB">
        <authorList>
            <consortium name="Ensembl"/>
        </authorList>
    </citation>
    <scope>IDENTIFICATION</scope>
</reference>
<keyword evidence="9" id="KW-0378">Hydrolase</keyword>
<dbReference type="InterPro" id="IPR000834">
    <property type="entry name" value="Peptidase_M14"/>
</dbReference>
<keyword evidence="11" id="KW-0482">Metalloprotease</keyword>
<dbReference type="FunFam" id="3.40.630.10:FF:000132">
    <property type="entry name" value="Carboxypeptidase A1"/>
    <property type="match status" value="1"/>
</dbReference>
<name>A0A8C4SGN5_ERPCA</name>